<dbReference type="PANTHER" id="PTHR10953:SF4">
    <property type="entry name" value="UBIQUITIN-ACTIVATING ENZYME E1 C-TERMINAL DOMAIN-CONTAINING PROTEIN"/>
    <property type="match status" value="1"/>
</dbReference>
<sequence>MQKIDESLYSRQLYVIGKDAMEKMMNSRILVIGMDGLGQEVVKNLCLMGVSHISIFDKEKIKEEDYAIGFYFKKASLGEVRDASLVHKFRSLNEYVQVEVVDSLESFKEYDLVIVCDEQMSKQVEMNRRARRDSCKYISCQVRGLFSQVFCDFGTDFVCLDQTGEIPVTGMINDITPEGVLTVVEGQRHGLEDGDIIRILHKEEYEGSLFKVQSLNHSSMQLHKIDGISIMDIENESTKPFKFTEVYGGDFEQVKKPKMLHFRSLEEAIEQPKILSYHFGDLNREEVIHKCFLALSDYLQSFGVFPNANNFLSYFIKKHENLYEYETLIREFGRQSNTTLMPIVSIVGGFVAQEALKAISFKFNPVNQFLYFDALEVLHNVEEREEEKYEGRYGSLLKIFGKENVEKLFALKIFLVGSGAIGCEHLKNLVMCGMGTEGEINVTDMDSIEQSNLTRQFLFSKGDVSKMKAEVAVREVKKLNEDFGAKANGESSESTKKVKSQGSTVLKYFNLKVGQETEEVFSDQFFKRMDIVANALDNVEARLYIDSRCLLSRKHLVDAGTSGTKGNVQVVVPYYTEPYGASRDPPEKSIPLCTIKNFPHAIEHTIEWAMSEFRFRFHDQILSIRDYLEDPSSHQEESEEEMDEVTKKISGISKETIQDVVREIPRNVEGCIKSALMLFVRYFHTSIKQLLTTFPPDSKTKEGQPFWMPPKRAPTPINFDVSNDLHVTFVLSVANIYSMTFGINQKIPREKVVDFITNHILAPENDCSNINSTIVTNISTDTSSANTSSTNNNFSVAEFEKDDDSNFHVDFVYSAANLRASNYKIKNSTRLEIKGIAGRIIPAIATTTAVVSGLATLEMIKMAIGVPNNKFKNYFLNLALPFFASSDPLEASKQTYKIEDKSFSFTVWNRLEYKDTKLSNILKAFEIQFKRPLTMITAENSLIYWDIDDRYKKNLDLKISQIVPQAKGKMFVALDALTDNDEEEFPRIIVLYDQ</sequence>
<dbReference type="Proteomes" id="UP000740883">
    <property type="component" value="Unassembled WGS sequence"/>
</dbReference>
<evidence type="ECO:0000256" key="8">
    <source>
        <dbReference type="RuleBase" id="RU000519"/>
    </source>
</evidence>
<evidence type="ECO:0000256" key="5">
    <source>
        <dbReference type="ARBA" id="ARBA00022786"/>
    </source>
</evidence>
<dbReference type="PANTHER" id="PTHR10953">
    <property type="entry name" value="UBIQUITIN-ACTIVATING ENZYME E1"/>
    <property type="match status" value="1"/>
</dbReference>
<dbReference type="EMBL" id="SBJO01000007">
    <property type="protein sequence ID" value="KAF9764851.1"/>
    <property type="molecule type" value="Genomic_DNA"/>
</dbReference>
<dbReference type="GO" id="GO:0005524">
    <property type="term" value="F:ATP binding"/>
    <property type="evidence" value="ECO:0007669"/>
    <property type="project" value="UniProtKB-KW"/>
</dbReference>
<evidence type="ECO:0000256" key="3">
    <source>
        <dbReference type="ARBA" id="ARBA00022598"/>
    </source>
</evidence>
<evidence type="ECO:0000256" key="4">
    <source>
        <dbReference type="ARBA" id="ARBA00022741"/>
    </source>
</evidence>
<dbReference type="InterPro" id="IPR035985">
    <property type="entry name" value="Ubiquitin-activating_enz"/>
</dbReference>
<evidence type="ECO:0000256" key="6">
    <source>
        <dbReference type="ARBA" id="ARBA00022840"/>
    </source>
</evidence>
<dbReference type="InterPro" id="IPR042302">
    <property type="entry name" value="E1_FCCH_sf"/>
</dbReference>
<dbReference type="Gene3D" id="3.40.50.12550">
    <property type="entry name" value="Ubiquitin-activating enzyme E1, inactive adenylation domain, subdomain 2"/>
    <property type="match status" value="1"/>
</dbReference>
<dbReference type="Pfam" id="PF00899">
    <property type="entry name" value="ThiF"/>
    <property type="match status" value="2"/>
</dbReference>
<feature type="active site" description="Glycyl thioester intermediate" evidence="7">
    <location>
        <position position="593"/>
    </location>
</feature>
<proteinExistence type="inferred from homology"/>
<dbReference type="Gene3D" id="1.10.10.2660">
    <property type="entry name" value="Ubiquitin-activating enzyme E1, SCCH domain"/>
    <property type="match status" value="1"/>
</dbReference>
<dbReference type="AlphaFoldDB" id="A0A9P6H1S8"/>
<dbReference type="InterPro" id="IPR045886">
    <property type="entry name" value="ThiF/MoeB/HesA"/>
</dbReference>
<evidence type="ECO:0000259" key="9">
    <source>
        <dbReference type="SMART" id="SM00985"/>
    </source>
</evidence>
<dbReference type="PROSITE" id="PS00865">
    <property type="entry name" value="UBIQUITIN_ACTIVAT_2"/>
    <property type="match status" value="1"/>
</dbReference>
<dbReference type="NCBIfam" id="TIGR01408">
    <property type="entry name" value="Ube1"/>
    <property type="match status" value="1"/>
</dbReference>
<dbReference type="OrthoDB" id="10252231at2759"/>
<reference evidence="10 11" key="1">
    <citation type="journal article" date="2020" name="Genome Biol. Evol.">
        <title>Comparative genomics of strictly vertically transmitted, feminizing microsporidia endosymbionts of amphipod crustaceans.</title>
        <authorList>
            <person name="Cormier A."/>
            <person name="Chebbi M.A."/>
            <person name="Giraud I."/>
            <person name="Wattier R."/>
            <person name="Teixeira M."/>
            <person name="Gilbert C."/>
            <person name="Rigaud T."/>
            <person name="Cordaux R."/>
        </authorList>
    </citation>
    <scope>NUCLEOTIDE SEQUENCE [LARGE SCALE GENOMIC DNA]</scope>
    <source>
        <strain evidence="10 11">Ou3-Ou53</strain>
    </source>
</reference>
<keyword evidence="4 8" id="KW-0547">Nucleotide-binding</keyword>
<keyword evidence="5 8" id="KW-0833">Ubl conjugation pathway</keyword>
<dbReference type="GO" id="GO:0031510">
    <property type="term" value="C:SUMO activating enzyme complex"/>
    <property type="evidence" value="ECO:0007669"/>
    <property type="project" value="TreeGrafter"/>
</dbReference>
<evidence type="ECO:0000256" key="1">
    <source>
        <dbReference type="ARBA" id="ARBA00004906"/>
    </source>
</evidence>
<dbReference type="Pfam" id="PF10585">
    <property type="entry name" value="UBA_E1_SCCH"/>
    <property type="match status" value="1"/>
</dbReference>
<gene>
    <name evidence="10" type="primary">ptr3</name>
    <name evidence="10" type="ORF">NGRA_0220</name>
</gene>
<dbReference type="Gene3D" id="3.50.50.80">
    <property type="entry name" value="Ubiquitin-activating enzyme E1, inactive adenylation domain, subdomain 1"/>
    <property type="match status" value="1"/>
</dbReference>
<protein>
    <submittedName>
        <fullName evidence="10">Ubiquitin-activating enzyme E1 1</fullName>
    </submittedName>
</protein>
<dbReference type="InterPro" id="IPR018075">
    <property type="entry name" value="UBQ-activ_enz_E1"/>
</dbReference>
<evidence type="ECO:0000313" key="10">
    <source>
        <dbReference type="EMBL" id="KAF9764851.1"/>
    </source>
</evidence>
<comment type="caution">
    <text evidence="10">The sequence shown here is derived from an EMBL/GenBank/DDBJ whole genome shotgun (WGS) entry which is preliminary data.</text>
</comment>
<accession>A0A9P6H1S8</accession>
<dbReference type="InterPro" id="IPR042063">
    <property type="entry name" value="Ubi_acti_E1_SCCH"/>
</dbReference>
<keyword evidence="11" id="KW-1185">Reference proteome</keyword>
<dbReference type="SMART" id="SM00985">
    <property type="entry name" value="UBA_e1_C"/>
    <property type="match status" value="1"/>
</dbReference>
<organism evidence="10 11">
    <name type="scientific">Nosema granulosis</name>
    <dbReference type="NCBI Taxonomy" id="83296"/>
    <lineage>
        <taxon>Eukaryota</taxon>
        <taxon>Fungi</taxon>
        <taxon>Fungi incertae sedis</taxon>
        <taxon>Microsporidia</taxon>
        <taxon>Nosematidae</taxon>
        <taxon>Nosema</taxon>
    </lineage>
</organism>
<dbReference type="PRINTS" id="PR01849">
    <property type="entry name" value="UBIQUITINACT"/>
</dbReference>
<dbReference type="Gene3D" id="2.40.30.180">
    <property type="entry name" value="Ubiquitin-activating enzyme E1, FCCH domain"/>
    <property type="match status" value="1"/>
</dbReference>
<comment type="pathway">
    <text evidence="1">Protein modification; protein ubiquitination.</text>
</comment>
<keyword evidence="6 8" id="KW-0067">ATP-binding</keyword>
<evidence type="ECO:0000256" key="7">
    <source>
        <dbReference type="PROSITE-ProRule" id="PRU10132"/>
    </source>
</evidence>
<name>A0A9P6H1S8_9MICR</name>
<dbReference type="SUPFAM" id="SSF69572">
    <property type="entry name" value="Activating enzymes of the ubiquitin-like proteins"/>
    <property type="match status" value="2"/>
</dbReference>
<dbReference type="Gene3D" id="3.40.50.720">
    <property type="entry name" value="NAD(P)-binding Rossmann-like Domain"/>
    <property type="match status" value="1"/>
</dbReference>
<dbReference type="GO" id="GO:0004839">
    <property type="term" value="F:ubiquitin activating enzyme activity"/>
    <property type="evidence" value="ECO:0007669"/>
    <property type="project" value="UniProtKB-EC"/>
</dbReference>
<dbReference type="GO" id="GO:0005737">
    <property type="term" value="C:cytoplasm"/>
    <property type="evidence" value="ECO:0007669"/>
    <property type="project" value="TreeGrafter"/>
</dbReference>
<dbReference type="GO" id="GO:0019948">
    <property type="term" value="F:SUMO activating enzyme activity"/>
    <property type="evidence" value="ECO:0007669"/>
    <property type="project" value="TreeGrafter"/>
</dbReference>
<dbReference type="InterPro" id="IPR000011">
    <property type="entry name" value="UBQ/SUMO-activ_enz_E1-like"/>
</dbReference>
<dbReference type="GO" id="GO:0016925">
    <property type="term" value="P:protein sumoylation"/>
    <property type="evidence" value="ECO:0007669"/>
    <property type="project" value="TreeGrafter"/>
</dbReference>
<keyword evidence="3 8" id="KW-0436">Ligase</keyword>
<dbReference type="InterPro" id="IPR042449">
    <property type="entry name" value="Ub-E1_IAD_1"/>
</dbReference>
<dbReference type="InterPro" id="IPR018965">
    <property type="entry name" value="Ub-activating_enz_E1_C"/>
</dbReference>
<dbReference type="InterPro" id="IPR019572">
    <property type="entry name" value="UBA_E1_SCCH"/>
</dbReference>
<comment type="similarity">
    <text evidence="2 8">Belongs to the ubiquitin-activating E1 family.</text>
</comment>
<dbReference type="InterPro" id="IPR033127">
    <property type="entry name" value="UBQ-activ_enz_E1_Cys_AS"/>
</dbReference>
<feature type="domain" description="Ubiquitin-activating enzyme E1 C-terminal" evidence="9">
    <location>
        <begin position="871"/>
        <end position="988"/>
    </location>
</feature>
<dbReference type="InterPro" id="IPR000594">
    <property type="entry name" value="ThiF_NAD_FAD-bd"/>
</dbReference>
<evidence type="ECO:0000313" key="11">
    <source>
        <dbReference type="Proteomes" id="UP000740883"/>
    </source>
</evidence>
<evidence type="ECO:0000256" key="2">
    <source>
        <dbReference type="ARBA" id="ARBA00005673"/>
    </source>
</evidence>